<keyword evidence="7 15" id="KW-0472">Membrane</keyword>
<keyword evidence="5 15" id="KW-0812">Transmembrane</keyword>
<evidence type="ECO:0000256" key="15">
    <source>
        <dbReference type="SAM" id="Phobius"/>
    </source>
</evidence>
<evidence type="ECO:0000256" key="5">
    <source>
        <dbReference type="ARBA" id="ARBA00022692"/>
    </source>
</evidence>
<feature type="transmembrane region" description="Helical" evidence="15">
    <location>
        <begin position="377"/>
        <end position="394"/>
    </location>
</feature>
<feature type="transmembrane region" description="Helical" evidence="15">
    <location>
        <begin position="93"/>
        <end position="111"/>
    </location>
</feature>
<feature type="transmembrane region" description="Helical" evidence="15">
    <location>
        <begin position="312"/>
        <end position="334"/>
    </location>
</feature>
<dbReference type="GO" id="GO:0016323">
    <property type="term" value="C:basolateral plasma membrane"/>
    <property type="evidence" value="ECO:0007669"/>
    <property type="project" value="UniProtKB-SubCell"/>
</dbReference>
<evidence type="ECO:0000259" key="16">
    <source>
        <dbReference type="PROSITE" id="PS50850"/>
    </source>
</evidence>
<feature type="region of interest" description="Disordered" evidence="14">
    <location>
        <begin position="236"/>
        <end position="296"/>
    </location>
</feature>
<dbReference type="InterPro" id="IPR020846">
    <property type="entry name" value="MFS_dom"/>
</dbReference>
<feature type="transmembrane region" description="Helical" evidence="15">
    <location>
        <begin position="438"/>
        <end position="458"/>
    </location>
</feature>
<evidence type="ECO:0000256" key="12">
    <source>
        <dbReference type="ARBA" id="ARBA00076353"/>
    </source>
</evidence>
<feature type="transmembrane region" description="Helical" evidence="15">
    <location>
        <begin position="346"/>
        <end position="365"/>
    </location>
</feature>
<protein>
    <recommendedName>
        <fullName evidence="11">Monocarboxylate transporter 7</fullName>
    </recommendedName>
    <alternativeName>
        <fullName evidence="12">Monocarboxylate transporter 6</fullName>
    </alternativeName>
    <alternativeName>
        <fullName evidence="13">Solute carrier family 16 member 6</fullName>
    </alternativeName>
</protein>
<reference evidence="17" key="2">
    <citation type="submission" date="2025-09" db="UniProtKB">
        <authorList>
            <consortium name="Ensembl"/>
        </authorList>
    </citation>
    <scope>IDENTIFICATION</scope>
</reference>
<dbReference type="FunFam" id="1.20.1250.20:FF:000326">
    <property type="entry name" value="Solute carrier family 16 member 6"/>
    <property type="match status" value="1"/>
</dbReference>
<keyword evidence="6 15" id="KW-1133">Transmembrane helix</keyword>
<feature type="transmembrane region" description="Helical" evidence="15">
    <location>
        <begin position="470"/>
        <end position="492"/>
    </location>
</feature>
<comment type="subunit">
    <text evidence="10">Forms functional complexes with BSG/CD147 or EMB/GP70 ancillary proteins.</text>
</comment>
<feature type="transmembrane region" description="Helical" evidence="15">
    <location>
        <begin position="62"/>
        <end position="81"/>
    </location>
</feature>
<evidence type="ECO:0000256" key="7">
    <source>
        <dbReference type="ARBA" id="ARBA00023136"/>
    </source>
</evidence>
<feature type="region of interest" description="Disordered" evidence="14">
    <location>
        <begin position="503"/>
        <end position="522"/>
    </location>
</feature>
<dbReference type="AlphaFoldDB" id="A0A3Q2P7P4"/>
<keyword evidence="18" id="KW-1185">Reference proteome</keyword>
<comment type="function">
    <text evidence="9">Monocarboxylate transporter selective for taurine. May associate with BSG/CD147 or EMB/GP70 ancillary proteins to mediate facilitative efflux or influx of taurine across the plasma membrane. The transport is pH- and sodium-independent. Rather low-affinity, is likely effective for taurine transport in tissues where taurine is present at high concentrations.</text>
</comment>
<feature type="compositionally biased region" description="Polar residues" evidence="14">
    <location>
        <begin position="236"/>
        <end position="255"/>
    </location>
</feature>
<keyword evidence="3" id="KW-1003">Cell membrane</keyword>
<name>A0A3Q2P7P4_FUNHE</name>
<dbReference type="Ensembl" id="ENSFHET00000002475.1">
    <property type="protein sequence ID" value="ENSFHEP00000008237.1"/>
    <property type="gene ID" value="ENSFHEG00000009572.1"/>
</dbReference>
<dbReference type="InterPro" id="IPR050327">
    <property type="entry name" value="Proton-linked_MCT"/>
</dbReference>
<dbReference type="Proteomes" id="UP000265000">
    <property type="component" value="Unplaced"/>
</dbReference>
<proteinExistence type="predicted"/>
<reference evidence="17" key="1">
    <citation type="submission" date="2025-08" db="UniProtKB">
        <authorList>
            <consortium name="Ensembl"/>
        </authorList>
    </citation>
    <scope>IDENTIFICATION</scope>
</reference>
<sequence length="546" mass="59347">MKVPSVPRCLGPNVYRQVPEGGWGWAVAVAFFMVEVNTYGILKTLGVFLQDLMEEFKESNSRVSWVISISVFIFAFTAPLASLLSNRFGYRPVVMMGGFLMSLGMISSAFTTSINEMYITIGIISGFGFSLSFLPTVTILALYFSRRRALVTSIASSGESFAIFAFAPAFTRLKEDIGWRYCLLVLGVMQASVVAFGVLLRPISIESEPAKEDSDSLSLKQMQNVFELENEKTRTSLSSAMSQGSGDSGVTSLTPSDKDLKNAPAEDQMLEKSPSDSAQQQPDAERSEGEAGPLQPSAPKLLDFSMLRDRAFICYSLFGLFATLAFFAPQLYIIELSKSRGVEPAMASYMLSVMAVADIFGRFFIGVVLNRVRCKKTHVLLGCVVLLSLVLVAFTVVWEFWGLVVCCALYGFFMGTVGSTHIPLLAEEEVVGIQKMPSCVGVYVFIQSFAGLAGPPLGGMLVDVTQNYGAAFYSCAAGMVLSAVCLALVSVAKSGACQRVSRKQERSQNAEEEEKMSQDSTPLDFLEIDLSENGSVKQAKDNRSGI</sequence>
<dbReference type="FunFam" id="1.20.1250.20:FF:000490">
    <property type="entry name" value="Solute carrier family 16 member 6"/>
    <property type="match status" value="1"/>
</dbReference>
<dbReference type="InterPro" id="IPR036259">
    <property type="entry name" value="MFS_trans_sf"/>
</dbReference>
<evidence type="ECO:0000256" key="6">
    <source>
        <dbReference type="ARBA" id="ARBA00022989"/>
    </source>
</evidence>
<feature type="domain" description="Major facilitator superfamily (MFS) profile" evidence="16">
    <location>
        <begin position="23"/>
        <end position="494"/>
    </location>
</feature>
<dbReference type="Pfam" id="PF07690">
    <property type="entry name" value="MFS_1"/>
    <property type="match status" value="1"/>
</dbReference>
<organism evidence="17 18">
    <name type="scientific">Fundulus heteroclitus</name>
    <name type="common">Killifish</name>
    <name type="synonym">Mummichog</name>
    <dbReference type="NCBI Taxonomy" id="8078"/>
    <lineage>
        <taxon>Eukaryota</taxon>
        <taxon>Metazoa</taxon>
        <taxon>Chordata</taxon>
        <taxon>Craniata</taxon>
        <taxon>Vertebrata</taxon>
        <taxon>Euteleostomi</taxon>
        <taxon>Actinopterygii</taxon>
        <taxon>Neopterygii</taxon>
        <taxon>Teleostei</taxon>
        <taxon>Neoteleostei</taxon>
        <taxon>Acanthomorphata</taxon>
        <taxon>Ovalentaria</taxon>
        <taxon>Atherinomorphae</taxon>
        <taxon>Cyprinodontiformes</taxon>
        <taxon>Fundulidae</taxon>
        <taxon>Fundulus</taxon>
    </lineage>
</organism>
<dbReference type="GeneTree" id="ENSGT00940000155575"/>
<keyword evidence="4" id="KW-0597">Phosphoprotein</keyword>
<feature type="transmembrane region" description="Helical" evidence="15">
    <location>
        <begin position="177"/>
        <end position="200"/>
    </location>
</feature>
<evidence type="ECO:0000313" key="17">
    <source>
        <dbReference type="Ensembl" id="ENSFHEP00000008237.1"/>
    </source>
</evidence>
<evidence type="ECO:0000256" key="1">
    <source>
        <dbReference type="ARBA" id="ARBA00004554"/>
    </source>
</evidence>
<evidence type="ECO:0000256" key="8">
    <source>
        <dbReference type="ARBA" id="ARBA00050472"/>
    </source>
</evidence>
<evidence type="ECO:0000256" key="11">
    <source>
        <dbReference type="ARBA" id="ARBA00072172"/>
    </source>
</evidence>
<dbReference type="PANTHER" id="PTHR11360">
    <property type="entry name" value="MONOCARBOXYLATE TRANSPORTER"/>
    <property type="match status" value="1"/>
</dbReference>
<dbReference type="PROSITE" id="PS50850">
    <property type="entry name" value="MFS"/>
    <property type="match status" value="1"/>
</dbReference>
<dbReference type="GO" id="GO:0008028">
    <property type="term" value="F:monocarboxylic acid transmembrane transporter activity"/>
    <property type="evidence" value="ECO:0007669"/>
    <property type="project" value="TreeGrafter"/>
</dbReference>
<dbReference type="STRING" id="8078.ENSFHEP00000008237"/>
<evidence type="ECO:0000256" key="14">
    <source>
        <dbReference type="SAM" id="MobiDB-lite"/>
    </source>
</evidence>
<evidence type="ECO:0000256" key="2">
    <source>
        <dbReference type="ARBA" id="ARBA00022448"/>
    </source>
</evidence>
<comment type="catalytic activity">
    <reaction evidence="8">
        <text>taurine(out) = taurine(in)</text>
        <dbReference type="Rhea" id="RHEA:66328"/>
        <dbReference type="ChEBI" id="CHEBI:507393"/>
    </reaction>
    <physiologicalReaction direction="left-to-right" evidence="8">
        <dbReference type="Rhea" id="RHEA:66329"/>
    </physiologicalReaction>
    <physiologicalReaction direction="right-to-left" evidence="8">
        <dbReference type="Rhea" id="RHEA:66330"/>
    </physiologicalReaction>
</comment>
<dbReference type="PANTHER" id="PTHR11360:SF20">
    <property type="entry name" value="MONOCARBOXYLATE TRANSPORTER 7"/>
    <property type="match status" value="1"/>
</dbReference>
<feature type="transmembrane region" description="Helical" evidence="15">
    <location>
        <begin position="400"/>
        <end position="426"/>
    </location>
</feature>
<evidence type="ECO:0000256" key="4">
    <source>
        <dbReference type="ARBA" id="ARBA00022553"/>
    </source>
</evidence>
<feature type="transmembrane region" description="Helical" evidence="15">
    <location>
        <begin position="150"/>
        <end position="171"/>
    </location>
</feature>
<dbReference type="InterPro" id="IPR011701">
    <property type="entry name" value="MFS"/>
</dbReference>
<dbReference type="Gene3D" id="1.20.1250.20">
    <property type="entry name" value="MFS general substrate transporter like domains"/>
    <property type="match status" value="1"/>
</dbReference>
<comment type="subcellular location">
    <subcellularLocation>
        <location evidence="1">Basolateral cell membrane</location>
        <topology evidence="1">Multi-pass membrane protein</topology>
    </subcellularLocation>
</comment>
<dbReference type="SUPFAM" id="SSF103473">
    <property type="entry name" value="MFS general substrate transporter"/>
    <property type="match status" value="1"/>
</dbReference>
<evidence type="ECO:0000313" key="18">
    <source>
        <dbReference type="Proteomes" id="UP000265000"/>
    </source>
</evidence>
<evidence type="ECO:0000256" key="3">
    <source>
        <dbReference type="ARBA" id="ARBA00022475"/>
    </source>
</evidence>
<evidence type="ECO:0000256" key="9">
    <source>
        <dbReference type="ARBA" id="ARBA00058516"/>
    </source>
</evidence>
<accession>A0A3Q2P7P4</accession>
<feature type="transmembrane region" description="Helical" evidence="15">
    <location>
        <begin position="117"/>
        <end position="143"/>
    </location>
</feature>
<evidence type="ECO:0000256" key="13">
    <source>
        <dbReference type="ARBA" id="ARBA00079656"/>
    </source>
</evidence>
<evidence type="ECO:0000256" key="10">
    <source>
        <dbReference type="ARBA" id="ARBA00064033"/>
    </source>
</evidence>
<feature type="transmembrane region" description="Helical" evidence="15">
    <location>
        <begin position="21"/>
        <end position="42"/>
    </location>
</feature>
<keyword evidence="2" id="KW-0813">Transport</keyword>